<evidence type="ECO:0000313" key="1">
    <source>
        <dbReference type="EMBL" id="KAJ9109621.1"/>
    </source>
</evidence>
<sequence length="582" mass="63735">MRRILPFLAFVVSIAARKDSDISSLTTSTSTTVSTLPSVDLQSFLRETDEDKSIAKLIFTIPYNDVYYNTNVTVGDDNLQLRLDLTQPEIWVMNENFYSCDQVFSYYQVEFESYGSNIPDLATENPLYTATACAQGGVYTTPSLDIPTPTIPGLSNGQTYTIPNLSIIDAEGEFETENISFVLGSNQKLTLPDFSFVNVDSTNMWVGGLGLAGNPTGSGFLDSLVQQGIIKSSAYSLWFNGVQEPGGLCELLLGAVDQHYYEGDFYSFDIIPYAGGKSNDYTDQLLQGLKLPTILLSDLRVRNENSKEEISLFSALDSVPVLMESRTLYNYLPLDSIINLAIQLDAIYNNDVAEWIVECDKIYEANALLLFSFGDLEIDIPMEEMISNATYQDTFLTFSNGKRACYLMVLPSSEHGYSSLGITFLRHVYMALDNDGGRIAIAKANSLDVVQDDYSTSKSVSDFPTKTMANITASTISRISSGKIPFATHQNQSSTSLTYSAANTGAQDIPERFTGAVILSGQIFLTPLTGSSAIASAADELTAKMKSGGSSKYTFVTIRSMKTEIQIIMTIIGVVIMTLILI</sequence>
<keyword evidence="2" id="KW-1185">Reference proteome</keyword>
<organism evidence="1 2">
    <name type="scientific">Naganishia cerealis</name>
    <dbReference type="NCBI Taxonomy" id="610337"/>
    <lineage>
        <taxon>Eukaryota</taxon>
        <taxon>Fungi</taxon>
        <taxon>Dikarya</taxon>
        <taxon>Basidiomycota</taxon>
        <taxon>Agaricomycotina</taxon>
        <taxon>Tremellomycetes</taxon>
        <taxon>Filobasidiales</taxon>
        <taxon>Filobasidiaceae</taxon>
        <taxon>Naganishia</taxon>
    </lineage>
</organism>
<evidence type="ECO:0000313" key="2">
    <source>
        <dbReference type="Proteomes" id="UP001241377"/>
    </source>
</evidence>
<comment type="caution">
    <text evidence="1">The sequence shown here is derived from an EMBL/GenBank/DDBJ whole genome shotgun (WGS) entry which is preliminary data.</text>
</comment>
<accession>A0ACC2WEX9</accession>
<gene>
    <name evidence="1" type="ORF">QFC19_002062</name>
</gene>
<dbReference type="EMBL" id="JASBWR010000017">
    <property type="protein sequence ID" value="KAJ9109621.1"/>
    <property type="molecule type" value="Genomic_DNA"/>
</dbReference>
<reference evidence="1" key="1">
    <citation type="submission" date="2023-04" db="EMBL/GenBank/DDBJ databases">
        <title>Draft Genome sequencing of Naganishia species isolated from polar environments using Oxford Nanopore Technology.</title>
        <authorList>
            <person name="Leo P."/>
            <person name="Venkateswaran K."/>
        </authorList>
    </citation>
    <scope>NUCLEOTIDE SEQUENCE</scope>
    <source>
        <strain evidence="1">MNA-CCFEE 5261</strain>
    </source>
</reference>
<protein>
    <submittedName>
        <fullName evidence="1">Uncharacterized protein</fullName>
    </submittedName>
</protein>
<dbReference type="Proteomes" id="UP001241377">
    <property type="component" value="Unassembled WGS sequence"/>
</dbReference>
<name>A0ACC2WEX9_9TREE</name>
<proteinExistence type="predicted"/>